<keyword evidence="5" id="KW-0378">Hydrolase</keyword>
<reference evidence="7" key="2">
    <citation type="submission" date="2025-08" db="UniProtKB">
        <authorList>
            <consortium name="Ensembl"/>
        </authorList>
    </citation>
    <scope>IDENTIFICATION</scope>
</reference>
<evidence type="ECO:0000256" key="4">
    <source>
        <dbReference type="ARBA" id="ARBA00022759"/>
    </source>
</evidence>
<dbReference type="Pfam" id="PF18697">
    <property type="entry name" value="MLVIN_C"/>
    <property type="match status" value="1"/>
</dbReference>
<dbReference type="Proteomes" id="UP000291020">
    <property type="component" value="Unassembled WGS sequence"/>
</dbReference>
<dbReference type="AlphaFoldDB" id="A0A452I4P0"/>
<proteinExistence type="predicted"/>
<name>A0A452I4P0_9SAUR</name>
<evidence type="ECO:0000256" key="2">
    <source>
        <dbReference type="ARBA" id="ARBA00022695"/>
    </source>
</evidence>
<accession>A0A452I4P0</accession>
<dbReference type="Gene3D" id="2.30.30.850">
    <property type="match status" value="1"/>
</dbReference>
<evidence type="ECO:0000256" key="1">
    <source>
        <dbReference type="ARBA" id="ARBA00022679"/>
    </source>
</evidence>
<feature type="domain" description="Murine leukemia virus integrase C-terminal" evidence="6">
    <location>
        <begin position="17"/>
        <end position="68"/>
    </location>
</feature>
<reference evidence="7" key="3">
    <citation type="submission" date="2025-09" db="UniProtKB">
        <authorList>
            <consortium name="Ensembl"/>
        </authorList>
    </citation>
    <scope>IDENTIFICATION</scope>
</reference>
<evidence type="ECO:0000313" key="7">
    <source>
        <dbReference type="Ensembl" id="ENSGAGP00000022533.1"/>
    </source>
</evidence>
<dbReference type="GO" id="GO:0016787">
    <property type="term" value="F:hydrolase activity"/>
    <property type="evidence" value="ECO:0007669"/>
    <property type="project" value="UniProtKB-KW"/>
</dbReference>
<keyword evidence="1" id="KW-0808">Transferase</keyword>
<evidence type="ECO:0000256" key="3">
    <source>
        <dbReference type="ARBA" id="ARBA00022722"/>
    </source>
</evidence>
<sequence>PLRTGDSQPLPLDAPVHSLPPGDFVLVRTWKDEPFQEKWKGPYLILLVSHTVAKVEGHKSWIHYSRLKGLYFPSHRQHLSASASQGWILKGTCIPIPSQCITSLSDLTY</sequence>
<dbReference type="STRING" id="38772.ENSGAGP00000022533"/>
<evidence type="ECO:0000256" key="5">
    <source>
        <dbReference type="ARBA" id="ARBA00022801"/>
    </source>
</evidence>
<evidence type="ECO:0000259" key="6">
    <source>
        <dbReference type="Pfam" id="PF18697"/>
    </source>
</evidence>
<dbReference type="GO" id="GO:0004519">
    <property type="term" value="F:endonuclease activity"/>
    <property type="evidence" value="ECO:0007669"/>
    <property type="project" value="UniProtKB-KW"/>
</dbReference>
<keyword evidence="3" id="KW-0540">Nuclease</keyword>
<keyword evidence="2" id="KW-0548">Nucleotidyltransferase</keyword>
<protein>
    <recommendedName>
        <fullName evidence="6">Murine leukemia virus integrase C-terminal domain-containing protein</fullName>
    </recommendedName>
</protein>
<dbReference type="GO" id="GO:0016779">
    <property type="term" value="F:nucleotidyltransferase activity"/>
    <property type="evidence" value="ECO:0007669"/>
    <property type="project" value="UniProtKB-KW"/>
</dbReference>
<evidence type="ECO:0000313" key="8">
    <source>
        <dbReference type="Proteomes" id="UP000291020"/>
    </source>
</evidence>
<reference evidence="8" key="1">
    <citation type="journal article" date="2017" name="PLoS ONE">
        <title>The Agassiz's desert tortoise genome provides a resource for the conservation of a threatened species.</title>
        <authorList>
            <person name="Tollis M."/>
            <person name="DeNardo D.F."/>
            <person name="Cornelius J.A."/>
            <person name="Dolby G.A."/>
            <person name="Edwards T."/>
            <person name="Henen B.T."/>
            <person name="Karl A.E."/>
            <person name="Murphy R.W."/>
            <person name="Kusumi K."/>
        </authorList>
    </citation>
    <scope>NUCLEOTIDE SEQUENCE [LARGE SCALE GENOMIC DNA]</scope>
</reference>
<dbReference type="InterPro" id="IPR040643">
    <property type="entry name" value="MLVIN_C"/>
</dbReference>
<keyword evidence="4" id="KW-0255">Endonuclease</keyword>
<organism evidence="7 8">
    <name type="scientific">Gopherus agassizii</name>
    <name type="common">Agassiz's desert tortoise</name>
    <dbReference type="NCBI Taxonomy" id="38772"/>
    <lineage>
        <taxon>Eukaryota</taxon>
        <taxon>Metazoa</taxon>
        <taxon>Chordata</taxon>
        <taxon>Craniata</taxon>
        <taxon>Vertebrata</taxon>
        <taxon>Euteleostomi</taxon>
        <taxon>Archelosauria</taxon>
        <taxon>Testudinata</taxon>
        <taxon>Testudines</taxon>
        <taxon>Cryptodira</taxon>
        <taxon>Durocryptodira</taxon>
        <taxon>Testudinoidea</taxon>
        <taxon>Testudinidae</taxon>
        <taxon>Gopherus</taxon>
    </lineage>
</organism>
<dbReference type="Ensembl" id="ENSGAGT00000025666.1">
    <property type="protein sequence ID" value="ENSGAGP00000022533.1"/>
    <property type="gene ID" value="ENSGAGG00000016524.1"/>
</dbReference>
<keyword evidence="8" id="KW-1185">Reference proteome</keyword>